<protein>
    <submittedName>
        <fullName evidence="1">Uncharacterized protein</fullName>
    </submittedName>
</protein>
<reference evidence="1" key="3">
    <citation type="submission" date="2015-04" db="UniProtKB">
        <authorList>
            <consortium name="EnsemblPlants"/>
        </authorList>
    </citation>
    <scope>IDENTIFICATION</scope>
</reference>
<keyword evidence="2" id="KW-1185">Reference proteome</keyword>
<dbReference type="HOGENOM" id="CLU_2888993_0_0_1"/>
<dbReference type="AlphaFoldDB" id="A0A0D9XXV3"/>
<evidence type="ECO:0000313" key="2">
    <source>
        <dbReference type="Proteomes" id="UP000032180"/>
    </source>
</evidence>
<accession>A0A0D9XXV3</accession>
<evidence type="ECO:0000313" key="1">
    <source>
        <dbReference type="EnsemblPlants" id="LPERR12G05510.1"/>
    </source>
</evidence>
<organism evidence="1 2">
    <name type="scientific">Leersia perrieri</name>
    <dbReference type="NCBI Taxonomy" id="77586"/>
    <lineage>
        <taxon>Eukaryota</taxon>
        <taxon>Viridiplantae</taxon>
        <taxon>Streptophyta</taxon>
        <taxon>Embryophyta</taxon>
        <taxon>Tracheophyta</taxon>
        <taxon>Spermatophyta</taxon>
        <taxon>Magnoliopsida</taxon>
        <taxon>Liliopsida</taxon>
        <taxon>Poales</taxon>
        <taxon>Poaceae</taxon>
        <taxon>BOP clade</taxon>
        <taxon>Oryzoideae</taxon>
        <taxon>Oryzeae</taxon>
        <taxon>Oryzinae</taxon>
        <taxon>Leersia</taxon>
    </lineage>
</organism>
<dbReference type="Gramene" id="LPERR12G05510.1">
    <property type="protein sequence ID" value="LPERR12G05510.1"/>
    <property type="gene ID" value="LPERR12G05510"/>
</dbReference>
<proteinExistence type="predicted"/>
<name>A0A0D9XXV3_9ORYZ</name>
<sequence>MEATTPGTQLHLNCADLPVMCTEHSCGADCRMRGFPGTPGLVSCMYTRPNKCCCELHPNDKNN</sequence>
<reference evidence="2" key="2">
    <citation type="submission" date="2013-12" db="EMBL/GenBank/DDBJ databases">
        <authorList>
            <person name="Yu Y."/>
            <person name="Lee S."/>
            <person name="de Baynast K."/>
            <person name="Wissotski M."/>
            <person name="Liu L."/>
            <person name="Talag J."/>
            <person name="Goicoechea J."/>
            <person name="Angelova A."/>
            <person name="Jetty R."/>
            <person name="Kudrna D."/>
            <person name="Golser W."/>
            <person name="Rivera L."/>
            <person name="Zhang J."/>
            <person name="Wing R."/>
        </authorList>
    </citation>
    <scope>NUCLEOTIDE SEQUENCE</scope>
</reference>
<dbReference type="Proteomes" id="UP000032180">
    <property type="component" value="Chromosome 12"/>
</dbReference>
<dbReference type="EnsemblPlants" id="LPERR12G05510.1">
    <property type="protein sequence ID" value="LPERR12G05510.1"/>
    <property type="gene ID" value="LPERR12G05510"/>
</dbReference>
<reference evidence="1 2" key="1">
    <citation type="submission" date="2012-08" db="EMBL/GenBank/DDBJ databases">
        <title>Oryza genome evolution.</title>
        <authorList>
            <person name="Wing R.A."/>
        </authorList>
    </citation>
    <scope>NUCLEOTIDE SEQUENCE</scope>
</reference>